<sequence>MSSSDRERGLRTPPLSPNHRDEFDKSKPQVEHITTANRESFAAPSSDAKDHKNPQHSPTSPQAMLPGGHQVSRGNNRDANGLDIQPELTSLASSAPQASKHHRPHTTSHAHPHPHVNSPYPPPVSPKRKSTNNPMAQHSRFLDDNTRFDTPRPALAVSASVIATNGSGDMVESNSIAAAPARSPHTAPEHNNSGSANRILSGQRPGDQDRRQVLSSPSNTPQVPFHQHRGFSRIDSRVTPASWVDSDGNDNNDTIINIDTNASQSISTSASSTALDSAQSQEHDYDLMVRHVSQQIFNVSSNIAVLERLVPCLGVRHKDTPELRASLHSVLDTTQDLVKSAHSLLKVLTKYHQPPTASSSSNYSIRVQPKTSKNDLPSSQRMTLASRRRTHQRLTKDLALISKAFQELQRRAVEEERRQVATLRRLSGSVSWKRLSQRHSNLFDFSQEQVESGALLVSGQGINGSRYGSIVGTGYTNISKGNAARNDGGGKSGRSEIVHDRELSVQEEALLREILAVDGELVFQESILQEREIEIKKMEEGMGQVLDVMRELGSLVHEQREGVDYLHDNILQTRGRTRLAQQEILKASEHQRHSREKMCYLIMVVSIVAAMVLLALVNV</sequence>
<dbReference type="Gene3D" id="1.20.58.70">
    <property type="match status" value="1"/>
</dbReference>
<keyword evidence="4" id="KW-1133">Transmembrane helix</keyword>
<keyword evidence="2" id="KW-0175">Coiled coil</keyword>
<comment type="caution">
    <text evidence="6">The sequence shown here is derived from an EMBL/GenBank/DDBJ whole genome shotgun (WGS) entry which is preliminary data.</text>
</comment>
<keyword evidence="7" id="KW-1185">Reference proteome</keyword>
<dbReference type="GO" id="GO:0006906">
    <property type="term" value="P:vesicle fusion"/>
    <property type="evidence" value="ECO:0007669"/>
    <property type="project" value="TreeGrafter"/>
</dbReference>
<feature type="compositionally biased region" description="Polar residues" evidence="3">
    <location>
        <begin position="87"/>
        <end position="97"/>
    </location>
</feature>
<proteinExistence type="inferred from homology"/>
<accession>A0A9P6QZW2</accession>
<feature type="domain" description="T-SNARE coiled-coil homology" evidence="5">
    <location>
        <begin position="525"/>
        <end position="587"/>
    </location>
</feature>
<dbReference type="SUPFAM" id="SSF47661">
    <property type="entry name" value="t-snare proteins"/>
    <property type="match status" value="1"/>
</dbReference>
<dbReference type="InterPro" id="IPR010989">
    <property type="entry name" value="SNARE"/>
</dbReference>
<dbReference type="OrthoDB" id="364348at2759"/>
<dbReference type="SMART" id="SM00397">
    <property type="entry name" value="t_SNARE"/>
    <property type="match status" value="1"/>
</dbReference>
<dbReference type="Proteomes" id="UP000738325">
    <property type="component" value="Unassembled WGS sequence"/>
</dbReference>
<evidence type="ECO:0000256" key="3">
    <source>
        <dbReference type="SAM" id="MobiDB-lite"/>
    </source>
</evidence>
<evidence type="ECO:0000256" key="4">
    <source>
        <dbReference type="SAM" id="Phobius"/>
    </source>
</evidence>
<dbReference type="InterPro" id="IPR006011">
    <property type="entry name" value="Syntaxin_N"/>
</dbReference>
<dbReference type="Pfam" id="PF14523">
    <property type="entry name" value="Syntaxin_2"/>
    <property type="match status" value="1"/>
</dbReference>
<feature type="compositionally biased region" description="Polar residues" evidence="3">
    <location>
        <begin position="355"/>
        <end position="379"/>
    </location>
</feature>
<name>A0A9P6QZW2_9FUNG</name>
<dbReference type="PANTHER" id="PTHR19957">
    <property type="entry name" value="SYNTAXIN"/>
    <property type="match status" value="1"/>
</dbReference>
<reference evidence="6" key="1">
    <citation type="journal article" date="2020" name="Fungal Divers.">
        <title>Resolving the Mortierellaceae phylogeny through synthesis of multi-gene phylogenetics and phylogenomics.</title>
        <authorList>
            <person name="Vandepol N."/>
            <person name="Liber J."/>
            <person name="Desiro A."/>
            <person name="Na H."/>
            <person name="Kennedy M."/>
            <person name="Barry K."/>
            <person name="Grigoriev I.V."/>
            <person name="Miller A.N."/>
            <person name="O'Donnell K."/>
            <person name="Stajich J.E."/>
            <person name="Bonito G."/>
        </authorList>
    </citation>
    <scope>NUCLEOTIDE SEQUENCE</scope>
    <source>
        <strain evidence="6">REB-010B</strain>
    </source>
</reference>
<evidence type="ECO:0000256" key="1">
    <source>
        <dbReference type="ARBA" id="ARBA00009063"/>
    </source>
</evidence>
<feature type="region of interest" description="Disordered" evidence="3">
    <location>
        <begin position="178"/>
        <end position="234"/>
    </location>
</feature>
<organism evidence="6 7">
    <name type="scientific">Dissophora globulifera</name>
    <dbReference type="NCBI Taxonomy" id="979702"/>
    <lineage>
        <taxon>Eukaryota</taxon>
        <taxon>Fungi</taxon>
        <taxon>Fungi incertae sedis</taxon>
        <taxon>Mucoromycota</taxon>
        <taxon>Mortierellomycotina</taxon>
        <taxon>Mortierellomycetes</taxon>
        <taxon>Mortierellales</taxon>
        <taxon>Mortierellaceae</taxon>
        <taxon>Dissophora</taxon>
    </lineage>
</organism>
<evidence type="ECO:0000313" key="7">
    <source>
        <dbReference type="Proteomes" id="UP000738325"/>
    </source>
</evidence>
<feature type="compositionally biased region" description="Basic and acidic residues" evidence="3">
    <location>
        <begin position="1"/>
        <end position="10"/>
    </location>
</feature>
<feature type="non-terminal residue" evidence="6">
    <location>
        <position position="1"/>
    </location>
</feature>
<feature type="region of interest" description="Disordered" evidence="3">
    <location>
        <begin position="353"/>
        <end position="379"/>
    </location>
</feature>
<dbReference type="PANTHER" id="PTHR19957:SF38">
    <property type="entry name" value="LD27581P"/>
    <property type="match status" value="1"/>
</dbReference>
<dbReference type="Gene3D" id="1.20.5.110">
    <property type="match status" value="1"/>
</dbReference>
<dbReference type="InterPro" id="IPR045242">
    <property type="entry name" value="Syntaxin"/>
</dbReference>
<keyword evidence="4" id="KW-0472">Membrane</keyword>
<gene>
    <name evidence="6" type="ORF">BGZ99_001417</name>
</gene>
<dbReference type="PROSITE" id="PS50192">
    <property type="entry name" value="T_SNARE"/>
    <property type="match status" value="1"/>
</dbReference>
<feature type="compositionally biased region" description="Basic residues" evidence="3">
    <location>
        <begin position="99"/>
        <end position="114"/>
    </location>
</feature>
<dbReference type="Pfam" id="PF05739">
    <property type="entry name" value="SNARE"/>
    <property type="match status" value="1"/>
</dbReference>
<feature type="region of interest" description="Disordered" evidence="3">
    <location>
        <begin position="1"/>
        <end position="148"/>
    </location>
</feature>
<dbReference type="AlphaFoldDB" id="A0A9P6QZW2"/>
<dbReference type="GO" id="GO:0005484">
    <property type="term" value="F:SNAP receptor activity"/>
    <property type="evidence" value="ECO:0007669"/>
    <property type="project" value="TreeGrafter"/>
</dbReference>
<feature type="transmembrane region" description="Helical" evidence="4">
    <location>
        <begin position="598"/>
        <end position="617"/>
    </location>
</feature>
<keyword evidence="4" id="KW-0812">Transmembrane</keyword>
<dbReference type="GO" id="GO:0048278">
    <property type="term" value="P:vesicle docking"/>
    <property type="evidence" value="ECO:0007669"/>
    <property type="project" value="TreeGrafter"/>
</dbReference>
<dbReference type="CDD" id="cd15840">
    <property type="entry name" value="SNARE_Qa"/>
    <property type="match status" value="1"/>
</dbReference>
<evidence type="ECO:0000313" key="6">
    <source>
        <dbReference type="EMBL" id="KAG0307505.1"/>
    </source>
</evidence>
<dbReference type="GO" id="GO:0031201">
    <property type="term" value="C:SNARE complex"/>
    <property type="evidence" value="ECO:0007669"/>
    <property type="project" value="TreeGrafter"/>
</dbReference>
<dbReference type="GO" id="GO:0000149">
    <property type="term" value="F:SNARE binding"/>
    <property type="evidence" value="ECO:0007669"/>
    <property type="project" value="TreeGrafter"/>
</dbReference>
<dbReference type="GO" id="GO:0006886">
    <property type="term" value="P:intracellular protein transport"/>
    <property type="evidence" value="ECO:0007669"/>
    <property type="project" value="TreeGrafter"/>
</dbReference>
<feature type="compositionally biased region" description="Basic and acidic residues" evidence="3">
    <location>
        <begin position="18"/>
        <end position="30"/>
    </location>
</feature>
<feature type="coiled-coil region" evidence="2">
    <location>
        <begin position="391"/>
        <end position="418"/>
    </location>
</feature>
<dbReference type="EMBL" id="JAAAIP010001358">
    <property type="protein sequence ID" value="KAG0307505.1"/>
    <property type="molecule type" value="Genomic_DNA"/>
</dbReference>
<evidence type="ECO:0000259" key="5">
    <source>
        <dbReference type="PROSITE" id="PS50192"/>
    </source>
</evidence>
<comment type="similarity">
    <text evidence="1">Belongs to the syntaxin family.</text>
</comment>
<protein>
    <recommendedName>
        <fullName evidence="5">t-SNARE coiled-coil homology domain-containing protein</fullName>
    </recommendedName>
</protein>
<dbReference type="InterPro" id="IPR000727">
    <property type="entry name" value="T_SNARE_dom"/>
</dbReference>
<evidence type="ECO:0000256" key="2">
    <source>
        <dbReference type="SAM" id="Coils"/>
    </source>
</evidence>
<feature type="compositionally biased region" description="Polar residues" evidence="3">
    <location>
        <begin position="213"/>
        <end position="222"/>
    </location>
</feature>
<feature type="compositionally biased region" description="Polar residues" evidence="3">
    <location>
        <begin position="189"/>
        <end position="200"/>
    </location>
</feature>
<dbReference type="GO" id="GO:0012505">
    <property type="term" value="C:endomembrane system"/>
    <property type="evidence" value="ECO:0007669"/>
    <property type="project" value="TreeGrafter"/>
</dbReference>